<dbReference type="InterPro" id="IPR006037">
    <property type="entry name" value="RCK_C"/>
</dbReference>
<evidence type="ECO:0000313" key="13">
    <source>
        <dbReference type="EMBL" id="QBQ54925.1"/>
    </source>
</evidence>
<evidence type="ECO:0000256" key="10">
    <source>
        <dbReference type="SAM" id="Phobius"/>
    </source>
</evidence>
<accession>A0A4V1AW02</accession>
<dbReference type="Gene3D" id="3.40.50.720">
    <property type="entry name" value="NAD(P)-binding Rossmann-like Domain"/>
    <property type="match status" value="1"/>
</dbReference>
<feature type="transmembrane region" description="Helical" evidence="10">
    <location>
        <begin position="294"/>
        <end position="317"/>
    </location>
</feature>
<evidence type="ECO:0000256" key="3">
    <source>
        <dbReference type="ARBA" id="ARBA00022449"/>
    </source>
</evidence>
<dbReference type="Proteomes" id="UP000294325">
    <property type="component" value="Chromosome"/>
</dbReference>
<name>A0A4V1AW02_9GAMM</name>
<dbReference type="Pfam" id="PF00999">
    <property type="entry name" value="Na_H_Exchanger"/>
    <property type="match status" value="1"/>
</dbReference>
<dbReference type="GO" id="GO:0008324">
    <property type="term" value="F:monoatomic cation transmembrane transporter activity"/>
    <property type="evidence" value="ECO:0007669"/>
    <property type="project" value="InterPro"/>
</dbReference>
<sequence length="658" mass="72265">MSHSLLEIILLLLLLSTVTVALFQHLRLSPILGYLSIGVLTGPYALGWLPESEETQFLGELGVIFLMFSIGLDLSLPTLLAARRMVLGIGGAQVLVTTLVFALSAWLLGVPLGGAFTLGGALAMSSTAIVLKQLQEQMELLTRHGRLAIGILLFQDLTIIPFLVILPLLAKGQDWLTSFLIWELLKAGLIFLGLVFAGRWLLHPVLGYVAAIRSQELFMLSALLLALSAAWISELGGLSPALGAFMAGMFLGETEFRHQVEADIRPFQDLLLGLFFVTIGMQLNIQALPQLAPWIALLLPLFILTKMALIAALASAFREPLLHTWRTSISLAHGGEFGLLVLSMAIGYGILEPFLAQILLAIMILSMTLAPVMVRFNGSIAHWLLAQPQKDIKVEKHIEIQAETLEKHVIICGYGRLGQNLARFLDREQIPYLALDLDIERIHQASSAGEPVVYGDSTHPGILRAAGLEQARALVITFGEATIVQRVIGQVRSHHLDLPILVRSVEDRHEYSLRRAGATEVFPEGLEISVTFAGQLLLLLGIPLSRVEQLMNEARESNYRPLRTFFHDTNESEERARDYRHQLRAITLTDQDAAIGKAITELELKKYGVTLMNVRRGGIRVPGATVDTRLRPGDVLVLSGLPEALEQTVISLTQTNSK</sequence>
<keyword evidence="2" id="KW-0813">Transport</keyword>
<dbReference type="AlphaFoldDB" id="A0A4V1AW02"/>
<dbReference type="EMBL" id="CP038033">
    <property type="protein sequence ID" value="QBQ54925.1"/>
    <property type="molecule type" value="Genomic_DNA"/>
</dbReference>
<keyword evidence="6" id="KW-0630">Potassium</keyword>
<keyword evidence="7 10" id="KW-1133">Transmembrane helix</keyword>
<keyword evidence="8" id="KW-0406">Ion transport</keyword>
<evidence type="ECO:0000256" key="5">
    <source>
        <dbReference type="ARBA" id="ARBA00022692"/>
    </source>
</evidence>
<feature type="transmembrane region" description="Helical" evidence="10">
    <location>
        <begin position="181"/>
        <end position="202"/>
    </location>
</feature>
<dbReference type="GO" id="GO:0012505">
    <property type="term" value="C:endomembrane system"/>
    <property type="evidence" value="ECO:0007669"/>
    <property type="project" value="UniProtKB-SubCell"/>
</dbReference>
<evidence type="ECO:0000256" key="2">
    <source>
        <dbReference type="ARBA" id="ARBA00022448"/>
    </source>
</evidence>
<dbReference type="OrthoDB" id="9781411at2"/>
<evidence type="ECO:0000256" key="9">
    <source>
        <dbReference type="ARBA" id="ARBA00023136"/>
    </source>
</evidence>
<dbReference type="SUPFAM" id="SSF51735">
    <property type="entry name" value="NAD(P)-binding Rossmann-fold domains"/>
    <property type="match status" value="1"/>
</dbReference>
<evidence type="ECO:0000256" key="7">
    <source>
        <dbReference type="ARBA" id="ARBA00022989"/>
    </source>
</evidence>
<feature type="transmembrane region" description="Helical" evidence="10">
    <location>
        <begin position="61"/>
        <end position="80"/>
    </location>
</feature>
<evidence type="ECO:0000259" key="12">
    <source>
        <dbReference type="PROSITE" id="PS51202"/>
    </source>
</evidence>
<dbReference type="Pfam" id="PF02254">
    <property type="entry name" value="TrkA_N"/>
    <property type="match status" value="1"/>
</dbReference>
<dbReference type="Gene3D" id="3.30.70.1450">
    <property type="entry name" value="Regulator of K+ conductance, C-terminal domain"/>
    <property type="match status" value="1"/>
</dbReference>
<feature type="transmembrane region" description="Helical" evidence="10">
    <location>
        <begin position="31"/>
        <end position="49"/>
    </location>
</feature>
<dbReference type="KEGG" id="nwr:E3U44_10655"/>
<keyword evidence="5 10" id="KW-0812">Transmembrane</keyword>
<feature type="domain" description="RCK N-terminal" evidence="11">
    <location>
        <begin position="406"/>
        <end position="523"/>
    </location>
</feature>
<dbReference type="InterPro" id="IPR036291">
    <property type="entry name" value="NAD(P)-bd_dom_sf"/>
</dbReference>
<feature type="domain" description="RCK C-terminal" evidence="12">
    <location>
        <begin position="571"/>
        <end position="655"/>
    </location>
</feature>
<reference evidence="13 14" key="1">
    <citation type="submission" date="2019-03" db="EMBL/GenBank/DDBJ databases">
        <title>The genome sequence of Nitrosococcus wardiae strain D1FHST reveals the archetypal metabolic capacity of ammonia-oxidizing Gammaproteobacteria.</title>
        <authorList>
            <person name="Wang L."/>
            <person name="Lim C.K."/>
            <person name="Hanson T.E."/>
            <person name="Dang H."/>
            <person name="Klotz M.G."/>
        </authorList>
    </citation>
    <scope>NUCLEOTIDE SEQUENCE [LARGE SCALE GENOMIC DNA]</scope>
    <source>
        <strain evidence="13 14">D1FHS</strain>
    </source>
</reference>
<feature type="transmembrane region" description="Helical" evidence="10">
    <location>
        <begin position="115"/>
        <end position="135"/>
    </location>
</feature>
<feature type="transmembrane region" description="Helical" evidence="10">
    <location>
        <begin position="354"/>
        <end position="374"/>
    </location>
</feature>
<organism evidence="13 14">
    <name type="scientific">Nitrosococcus wardiae</name>
    <dbReference type="NCBI Taxonomy" id="1814290"/>
    <lineage>
        <taxon>Bacteria</taxon>
        <taxon>Pseudomonadati</taxon>
        <taxon>Pseudomonadota</taxon>
        <taxon>Gammaproteobacteria</taxon>
        <taxon>Chromatiales</taxon>
        <taxon>Chromatiaceae</taxon>
        <taxon>Nitrosococcus</taxon>
    </lineage>
</organism>
<evidence type="ECO:0000256" key="8">
    <source>
        <dbReference type="ARBA" id="ARBA00023065"/>
    </source>
</evidence>
<feature type="transmembrane region" description="Helical" evidence="10">
    <location>
        <begin position="222"/>
        <end position="250"/>
    </location>
</feature>
<keyword evidence="4" id="KW-0633">Potassium transport</keyword>
<dbReference type="GO" id="GO:0015297">
    <property type="term" value="F:antiporter activity"/>
    <property type="evidence" value="ECO:0007669"/>
    <property type="project" value="UniProtKB-KW"/>
</dbReference>
<feature type="transmembrane region" description="Helical" evidence="10">
    <location>
        <begin position="86"/>
        <end position="108"/>
    </location>
</feature>
<feature type="transmembrane region" description="Helical" evidence="10">
    <location>
        <begin position="147"/>
        <end position="169"/>
    </location>
</feature>
<dbReference type="InterPro" id="IPR003148">
    <property type="entry name" value="RCK_N"/>
</dbReference>
<keyword evidence="14" id="KW-1185">Reference proteome</keyword>
<evidence type="ECO:0000256" key="6">
    <source>
        <dbReference type="ARBA" id="ARBA00022958"/>
    </source>
</evidence>
<evidence type="ECO:0000256" key="1">
    <source>
        <dbReference type="ARBA" id="ARBA00004127"/>
    </source>
</evidence>
<keyword evidence="3" id="KW-0050">Antiport</keyword>
<dbReference type="InterPro" id="IPR036721">
    <property type="entry name" value="RCK_C_sf"/>
</dbReference>
<dbReference type="InterPro" id="IPR006153">
    <property type="entry name" value="Cation/H_exchanger_TM"/>
</dbReference>
<dbReference type="PANTHER" id="PTHR46157">
    <property type="entry name" value="K(+) EFFLUX ANTIPORTER 3, CHLOROPLASTIC"/>
    <property type="match status" value="1"/>
</dbReference>
<dbReference type="PANTHER" id="PTHR46157:SF4">
    <property type="entry name" value="K(+) EFFLUX ANTIPORTER 3, CHLOROPLASTIC"/>
    <property type="match status" value="1"/>
</dbReference>
<dbReference type="SUPFAM" id="SSF116726">
    <property type="entry name" value="TrkA C-terminal domain-like"/>
    <property type="match status" value="1"/>
</dbReference>
<dbReference type="FunFam" id="3.40.50.720:FF:000036">
    <property type="entry name" value="Glutathione-regulated potassium-efflux system protein KefB"/>
    <property type="match status" value="1"/>
</dbReference>
<comment type="subcellular location">
    <subcellularLocation>
        <location evidence="1">Endomembrane system</location>
        <topology evidence="1">Multi-pass membrane protein</topology>
    </subcellularLocation>
</comment>
<dbReference type="InterPro" id="IPR038770">
    <property type="entry name" value="Na+/solute_symporter_sf"/>
</dbReference>
<dbReference type="Pfam" id="PF02080">
    <property type="entry name" value="TrkA_C"/>
    <property type="match status" value="1"/>
</dbReference>
<protein>
    <submittedName>
        <fullName evidence="13">Potassium transporter</fullName>
    </submittedName>
</protein>
<dbReference type="GO" id="GO:1902600">
    <property type="term" value="P:proton transmembrane transport"/>
    <property type="evidence" value="ECO:0007669"/>
    <property type="project" value="InterPro"/>
</dbReference>
<dbReference type="Gene3D" id="1.20.1530.20">
    <property type="match status" value="1"/>
</dbReference>
<gene>
    <name evidence="13" type="ORF">E3U44_10655</name>
</gene>
<dbReference type="GO" id="GO:0006813">
    <property type="term" value="P:potassium ion transport"/>
    <property type="evidence" value="ECO:0007669"/>
    <property type="project" value="UniProtKB-KW"/>
</dbReference>
<feature type="transmembrane region" description="Helical" evidence="10">
    <location>
        <begin position="329"/>
        <end position="348"/>
    </location>
</feature>
<evidence type="ECO:0000256" key="4">
    <source>
        <dbReference type="ARBA" id="ARBA00022538"/>
    </source>
</evidence>
<dbReference type="PROSITE" id="PS51201">
    <property type="entry name" value="RCK_N"/>
    <property type="match status" value="1"/>
</dbReference>
<dbReference type="RefSeq" id="WP_134358143.1">
    <property type="nucleotide sequence ID" value="NZ_CP038033.1"/>
</dbReference>
<evidence type="ECO:0000313" key="14">
    <source>
        <dbReference type="Proteomes" id="UP000294325"/>
    </source>
</evidence>
<keyword evidence="9 10" id="KW-0472">Membrane</keyword>
<evidence type="ECO:0000259" key="11">
    <source>
        <dbReference type="PROSITE" id="PS51201"/>
    </source>
</evidence>
<dbReference type="GO" id="GO:0005886">
    <property type="term" value="C:plasma membrane"/>
    <property type="evidence" value="ECO:0007669"/>
    <property type="project" value="TreeGrafter"/>
</dbReference>
<proteinExistence type="predicted"/>
<dbReference type="PROSITE" id="PS51202">
    <property type="entry name" value="RCK_C"/>
    <property type="match status" value="1"/>
</dbReference>